<reference evidence="1 2" key="1">
    <citation type="journal article" date="2013" name="J. Microbiol.">
        <title>Mucilaginibacter ginsenosidivorax sp. nov., with ginsenoside converting activity isolated from sediment.</title>
        <authorList>
            <person name="Kim J.K."/>
            <person name="Choi T.E."/>
            <person name="Liu Q.M."/>
            <person name="Park H.Y."/>
            <person name="Yi T.H."/>
            <person name="Yoon M.H."/>
            <person name="Kim S.C."/>
            <person name="Im W.T."/>
        </authorList>
    </citation>
    <scope>NUCLEOTIDE SEQUENCE [LARGE SCALE GENOMIC DNA]</scope>
    <source>
        <strain evidence="1 2">KHI28</strain>
    </source>
</reference>
<keyword evidence="2" id="KW-1185">Reference proteome</keyword>
<name>A0A5B8VUX3_9SPHI</name>
<evidence type="ECO:0000313" key="2">
    <source>
        <dbReference type="Proteomes" id="UP000321362"/>
    </source>
</evidence>
<gene>
    <name evidence="1" type="ORF">FSB76_01540</name>
</gene>
<dbReference type="Pfam" id="PF12244">
    <property type="entry name" value="DUF3606"/>
    <property type="match status" value="1"/>
</dbReference>
<organism evidence="1 2">
    <name type="scientific">Mucilaginibacter ginsenosidivorax</name>
    <dbReference type="NCBI Taxonomy" id="862126"/>
    <lineage>
        <taxon>Bacteria</taxon>
        <taxon>Pseudomonadati</taxon>
        <taxon>Bacteroidota</taxon>
        <taxon>Sphingobacteriia</taxon>
        <taxon>Sphingobacteriales</taxon>
        <taxon>Sphingobacteriaceae</taxon>
        <taxon>Mucilaginibacter</taxon>
    </lineage>
</organism>
<proteinExistence type="predicted"/>
<dbReference type="EMBL" id="CP042437">
    <property type="protein sequence ID" value="QEC74692.1"/>
    <property type="molecule type" value="Genomic_DNA"/>
</dbReference>
<protein>
    <submittedName>
        <fullName evidence="1">DUF3606 domain-containing protein</fullName>
    </submittedName>
</protein>
<dbReference type="AlphaFoldDB" id="A0A5B8VUX3"/>
<sequence>MIKAQPRKGPCWLKRMERKLKPKAEDTRTVDIDDAYTLDFWAKEFGVSKEKLMAAVFAAGTNARDVKRELKK</sequence>
<dbReference type="InterPro" id="IPR022037">
    <property type="entry name" value="DUF3606"/>
</dbReference>
<accession>A0A5B8VUX3</accession>
<evidence type="ECO:0000313" key="1">
    <source>
        <dbReference type="EMBL" id="QEC74692.1"/>
    </source>
</evidence>
<dbReference type="KEGG" id="mgk:FSB76_01540"/>
<dbReference type="Proteomes" id="UP000321362">
    <property type="component" value="Chromosome"/>
</dbReference>